<accession>M2LQN9</accession>
<evidence type="ECO:0000313" key="2">
    <source>
        <dbReference type="EMBL" id="EMC96747.1"/>
    </source>
</evidence>
<sequence length="666" mass="73980">MEGQASSSPLYRHKRFASPRAIRLLYLQPAFRFEEPIEVTLRQTLLHALDDDYEALSYVWGARKGTISITCDGAALLVTPNCETALHRLRHNNRVRSLWIDAICIDQEDSAESLVERNTQVAMMGEIYSKAQRTFCWLGAGFAYTGEVVRHLVRIGECPSQRGVAKLMELEQKLLKHGDIDEETSCLDHIFNHPWHRRIWTVQEVAFLQSCEIVCGSSSIPWTLYSSAAKFLIFEQFIENIALSAATSMASIDMRNVLRDYLLKGSGAGIADDWLPEDRHHRQVTFLTSAMAEGNFMQATDPKDKVYGLQAVFASLGVELPAVDYSKPVTAVYTSAAVAMISWSRTLKVLKDACSVHRQHGLPSWVPDWNDSEIRLYVADGDATNGSRTADASVAALCPELGKLHVRGKRVGKVVTGSEGGILLRFPTRTSTESLAILAKDETRAVDDVDFLRLLIEKIQLFRQLLNTLSSKSVLCGGEDAVDVFFDLLCLQEATEHRSMFQDFIDLLTYPKSSYDLTFGKDLAEDWIAGDTTNALNWTEELTQCAIIVASLISRTIQDGGRSLEAHDAFLDLVKDMSSNLADQAIFTVQVSDEDPTVTLGKTFYTVQAGDSVVLLEGAEWPLVLRPSGLVWSLVGPAFVLDMMDGERWLDSQDGESGDLQSFVLV</sequence>
<reference evidence="2 3" key="1">
    <citation type="journal article" date="2012" name="PLoS Pathog.">
        <title>Diverse lifestyles and strategies of plant pathogenesis encoded in the genomes of eighteen Dothideomycetes fungi.</title>
        <authorList>
            <person name="Ohm R.A."/>
            <person name="Feau N."/>
            <person name="Henrissat B."/>
            <person name="Schoch C.L."/>
            <person name="Horwitz B.A."/>
            <person name="Barry K.W."/>
            <person name="Condon B.J."/>
            <person name="Copeland A.C."/>
            <person name="Dhillon B."/>
            <person name="Glaser F."/>
            <person name="Hesse C.N."/>
            <person name="Kosti I."/>
            <person name="LaButti K."/>
            <person name="Lindquist E.A."/>
            <person name="Lucas S."/>
            <person name="Salamov A.A."/>
            <person name="Bradshaw R.E."/>
            <person name="Ciuffetti L."/>
            <person name="Hamelin R.C."/>
            <person name="Kema G.H.J."/>
            <person name="Lawrence C."/>
            <person name="Scott J.A."/>
            <person name="Spatafora J.W."/>
            <person name="Turgeon B.G."/>
            <person name="de Wit P.J.G.M."/>
            <person name="Zhong S."/>
            <person name="Goodwin S.B."/>
            <person name="Grigoriev I.V."/>
        </authorList>
    </citation>
    <scope>NUCLEOTIDE SEQUENCE [LARGE SCALE GENOMIC DNA]</scope>
    <source>
        <strain evidence="2 3">UAMH 10762</strain>
    </source>
</reference>
<dbReference type="HOGENOM" id="CLU_004184_7_2_1"/>
<feature type="domain" description="Heterokaryon incompatibility" evidence="1">
    <location>
        <begin position="53"/>
        <end position="204"/>
    </location>
</feature>
<dbReference type="EMBL" id="KB445555">
    <property type="protein sequence ID" value="EMC96747.1"/>
    <property type="molecule type" value="Genomic_DNA"/>
</dbReference>
<name>M2LQN9_BAUPA</name>
<evidence type="ECO:0000313" key="3">
    <source>
        <dbReference type="Proteomes" id="UP000011761"/>
    </source>
</evidence>
<proteinExistence type="predicted"/>
<dbReference type="Pfam" id="PF06985">
    <property type="entry name" value="HET"/>
    <property type="match status" value="1"/>
</dbReference>
<keyword evidence="3" id="KW-1185">Reference proteome</keyword>
<dbReference type="AlphaFoldDB" id="M2LQN9"/>
<organism evidence="2 3">
    <name type="scientific">Baudoinia panamericana (strain UAMH 10762)</name>
    <name type="common">Angels' share fungus</name>
    <name type="synonym">Baudoinia compniacensis (strain UAMH 10762)</name>
    <dbReference type="NCBI Taxonomy" id="717646"/>
    <lineage>
        <taxon>Eukaryota</taxon>
        <taxon>Fungi</taxon>
        <taxon>Dikarya</taxon>
        <taxon>Ascomycota</taxon>
        <taxon>Pezizomycotina</taxon>
        <taxon>Dothideomycetes</taxon>
        <taxon>Dothideomycetidae</taxon>
        <taxon>Mycosphaerellales</taxon>
        <taxon>Teratosphaeriaceae</taxon>
        <taxon>Baudoinia</taxon>
    </lineage>
</organism>
<dbReference type="KEGG" id="bcom:BAUCODRAFT_122712"/>
<dbReference type="Proteomes" id="UP000011761">
    <property type="component" value="Unassembled WGS sequence"/>
</dbReference>
<dbReference type="OMA" id="CHATEPK"/>
<dbReference type="InterPro" id="IPR010730">
    <property type="entry name" value="HET"/>
</dbReference>
<dbReference type="GeneID" id="19107711"/>
<dbReference type="RefSeq" id="XP_007676666.1">
    <property type="nucleotide sequence ID" value="XM_007678476.1"/>
</dbReference>
<dbReference type="InterPro" id="IPR052895">
    <property type="entry name" value="HetReg/Transcr_Mod"/>
</dbReference>
<evidence type="ECO:0000259" key="1">
    <source>
        <dbReference type="Pfam" id="PF06985"/>
    </source>
</evidence>
<protein>
    <recommendedName>
        <fullName evidence="1">Heterokaryon incompatibility domain-containing protein</fullName>
    </recommendedName>
</protein>
<dbReference type="eggNOG" id="ENOG502SIQP">
    <property type="taxonomic scope" value="Eukaryota"/>
</dbReference>
<gene>
    <name evidence="2" type="ORF">BAUCODRAFT_122712</name>
</gene>
<dbReference type="OrthoDB" id="194358at2759"/>
<dbReference type="PANTHER" id="PTHR24148">
    <property type="entry name" value="ANKYRIN REPEAT DOMAIN-CONTAINING PROTEIN 39 HOMOLOG-RELATED"/>
    <property type="match status" value="1"/>
</dbReference>
<dbReference type="PANTHER" id="PTHR24148:SF64">
    <property type="entry name" value="HETEROKARYON INCOMPATIBILITY DOMAIN-CONTAINING PROTEIN"/>
    <property type="match status" value="1"/>
</dbReference>